<dbReference type="PANTHER" id="PTHR23086:SF8">
    <property type="entry name" value="PHOSPHATIDYLINOSITOL 5-PHOSPHATE 4-KINASE, ISOFORM A"/>
    <property type="match status" value="1"/>
</dbReference>
<evidence type="ECO:0000256" key="2">
    <source>
        <dbReference type="PROSITE-ProRule" id="PRU00781"/>
    </source>
</evidence>
<dbReference type="GO" id="GO:0016308">
    <property type="term" value="F:1-phosphatidylinositol-4-phosphate 5-kinase activity"/>
    <property type="evidence" value="ECO:0007669"/>
    <property type="project" value="UniProtKB-EC"/>
</dbReference>
<reference evidence="4 5" key="1">
    <citation type="journal article" date="2017" name="Mol. Biol. Evol.">
        <title>The 4-celled Tetrabaena socialis nuclear genome reveals the essential components for genetic control of cell number at the origin of multicellularity in the volvocine lineage.</title>
        <authorList>
            <person name="Featherston J."/>
            <person name="Arakaki Y."/>
            <person name="Hanschen E.R."/>
            <person name="Ferris P.J."/>
            <person name="Michod R.E."/>
            <person name="Olson B.J.S.C."/>
            <person name="Nozaki H."/>
            <person name="Durand P.M."/>
        </authorList>
    </citation>
    <scope>NUCLEOTIDE SEQUENCE [LARGE SCALE GENOMIC DNA]</scope>
    <source>
        <strain evidence="4 5">NIES-571</strain>
    </source>
</reference>
<dbReference type="Pfam" id="PF01504">
    <property type="entry name" value="PIP5K"/>
    <property type="match status" value="2"/>
</dbReference>
<keyword evidence="2" id="KW-0547">Nucleotide-binding</keyword>
<dbReference type="GO" id="GO:0046854">
    <property type="term" value="P:phosphatidylinositol phosphate biosynthetic process"/>
    <property type="evidence" value="ECO:0007669"/>
    <property type="project" value="TreeGrafter"/>
</dbReference>
<comment type="caution">
    <text evidence="4">The sequence shown here is derived from an EMBL/GenBank/DDBJ whole genome shotgun (WGS) entry which is preliminary data.</text>
</comment>
<dbReference type="AlphaFoldDB" id="A0A2J8AJF2"/>
<accession>A0A2J8AJF2</accession>
<dbReference type="EC" id="2.7.1.68" evidence="1"/>
<dbReference type="PROSITE" id="PS51455">
    <property type="entry name" value="PIPK"/>
    <property type="match status" value="1"/>
</dbReference>
<feature type="domain" description="PIPK" evidence="3">
    <location>
        <begin position="1"/>
        <end position="221"/>
    </location>
</feature>
<dbReference type="InterPro" id="IPR023610">
    <property type="entry name" value="PInositol-4/5-P-5/4-kinase"/>
</dbReference>
<proteinExistence type="predicted"/>
<dbReference type="Gene3D" id="3.30.810.10">
    <property type="entry name" value="2-Layer Sandwich"/>
    <property type="match status" value="1"/>
</dbReference>
<keyword evidence="2 4" id="KW-0418">Kinase</keyword>
<dbReference type="InterPro" id="IPR002498">
    <property type="entry name" value="PInositol-4-P-4/5-kinase_core"/>
</dbReference>
<dbReference type="Proteomes" id="UP000236333">
    <property type="component" value="Unassembled WGS sequence"/>
</dbReference>
<protein>
    <recommendedName>
        <fullName evidence="1">1-phosphatidylinositol-4-phosphate 5-kinase</fullName>
        <ecNumber evidence="1">2.7.1.68</ecNumber>
    </recommendedName>
</protein>
<keyword evidence="2" id="KW-0067">ATP-binding</keyword>
<evidence type="ECO:0000256" key="1">
    <source>
        <dbReference type="ARBA" id="ARBA00012172"/>
    </source>
</evidence>
<evidence type="ECO:0000313" key="4">
    <source>
        <dbReference type="EMBL" id="PNH12633.1"/>
    </source>
</evidence>
<organism evidence="4 5">
    <name type="scientific">Tetrabaena socialis</name>
    <dbReference type="NCBI Taxonomy" id="47790"/>
    <lineage>
        <taxon>Eukaryota</taxon>
        <taxon>Viridiplantae</taxon>
        <taxon>Chlorophyta</taxon>
        <taxon>core chlorophytes</taxon>
        <taxon>Chlorophyceae</taxon>
        <taxon>CS clade</taxon>
        <taxon>Chlamydomonadales</taxon>
        <taxon>Tetrabaenaceae</taxon>
        <taxon>Tetrabaena</taxon>
    </lineage>
</organism>
<dbReference type="SMART" id="SM00330">
    <property type="entry name" value="PIPKc"/>
    <property type="match status" value="1"/>
</dbReference>
<dbReference type="SUPFAM" id="SSF56104">
    <property type="entry name" value="SAICAR synthase-like"/>
    <property type="match status" value="2"/>
</dbReference>
<keyword evidence="2" id="KW-0808">Transferase</keyword>
<evidence type="ECO:0000313" key="5">
    <source>
        <dbReference type="Proteomes" id="UP000236333"/>
    </source>
</evidence>
<name>A0A2J8AJF2_9CHLO</name>
<dbReference type="GO" id="GO:0005524">
    <property type="term" value="F:ATP binding"/>
    <property type="evidence" value="ECO:0007669"/>
    <property type="project" value="UniProtKB-UniRule"/>
</dbReference>
<dbReference type="EMBL" id="PGGS01000006">
    <property type="protein sequence ID" value="PNH12633.1"/>
    <property type="molecule type" value="Genomic_DNA"/>
</dbReference>
<gene>
    <name evidence="4" type="ORF">TSOC_000449</name>
</gene>
<dbReference type="OrthoDB" id="70770at2759"/>
<sequence>MAWRQGQGTLGAITPAHPSGDFKWKDYSPRVFRNLRNMYGIADAEYMLSLGGSSALWQLNSPGKSGCMFFLSDDERFLVKTMRKTEIRTLIDMLPQYYRRCRQRMRLHSVATDRRGDPAPEEVVLCFGIIDILQDWNARKVFERTFKSMTHDSYAISVAPPKLYSMRFADFLTKSVFMDPAAAAAKGLYLPPPTISLYGTYAPGFTTIEEERDSSDNARRR</sequence>
<dbReference type="Gene3D" id="3.30.800.10">
    <property type="entry name" value="Phosphatidylinositol Phosphate Kinase II Beta"/>
    <property type="match status" value="1"/>
</dbReference>
<dbReference type="GO" id="GO:0005886">
    <property type="term" value="C:plasma membrane"/>
    <property type="evidence" value="ECO:0007669"/>
    <property type="project" value="TreeGrafter"/>
</dbReference>
<evidence type="ECO:0000259" key="3">
    <source>
        <dbReference type="PROSITE" id="PS51455"/>
    </source>
</evidence>
<dbReference type="InterPro" id="IPR027483">
    <property type="entry name" value="PInositol-4-P-4/5-kinase_C_sf"/>
</dbReference>
<dbReference type="InterPro" id="IPR027484">
    <property type="entry name" value="PInositol-4-P-5-kinase_N"/>
</dbReference>
<dbReference type="PANTHER" id="PTHR23086">
    <property type="entry name" value="PHOSPHATIDYLINOSITOL-4-PHOSPHATE 5-KINASE"/>
    <property type="match status" value="1"/>
</dbReference>
<keyword evidence="5" id="KW-1185">Reference proteome</keyword>